<name>A0A8J7VQV6_9GAMM</name>
<protein>
    <recommendedName>
        <fullName evidence="2">phospholipase C</fullName>
        <ecNumber evidence="2">3.1.4.3</ecNumber>
    </recommendedName>
</protein>
<evidence type="ECO:0000256" key="5">
    <source>
        <dbReference type="SAM" id="MobiDB-lite"/>
    </source>
</evidence>
<dbReference type="Pfam" id="PF04185">
    <property type="entry name" value="Phosphoesterase"/>
    <property type="match status" value="1"/>
</dbReference>
<evidence type="ECO:0000259" key="7">
    <source>
        <dbReference type="Pfam" id="PF05506"/>
    </source>
</evidence>
<evidence type="ECO:0000256" key="1">
    <source>
        <dbReference type="ARBA" id="ARBA00009717"/>
    </source>
</evidence>
<dbReference type="InterPro" id="IPR006311">
    <property type="entry name" value="TAT_signal"/>
</dbReference>
<dbReference type="GO" id="GO:0034480">
    <property type="term" value="F:phosphatidylcholine phospholipase C activity"/>
    <property type="evidence" value="ECO:0007669"/>
    <property type="project" value="UniProtKB-EC"/>
</dbReference>
<dbReference type="AlphaFoldDB" id="A0A8J7VQV6"/>
<gene>
    <name evidence="9" type="ORF">KB893_007285</name>
    <name evidence="8" type="ORF">KB893_02395</name>
</gene>
<evidence type="ECO:0000256" key="3">
    <source>
        <dbReference type="ARBA" id="ARBA00022729"/>
    </source>
</evidence>
<dbReference type="InterPro" id="IPR007312">
    <property type="entry name" value="Phosphoesterase"/>
</dbReference>
<evidence type="ECO:0000256" key="6">
    <source>
        <dbReference type="SAM" id="SignalP"/>
    </source>
</evidence>
<dbReference type="EC" id="3.1.4.3" evidence="2"/>
<organism evidence="8">
    <name type="scientific">Coralloluteibacterium stylophorae</name>
    <dbReference type="NCBI Taxonomy" id="1776034"/>
    <lineage>
        <taxon>Bacteria</taxon>
        <taxon>Pseudomonadati</taxon>
        <taxon>Pseudomonadota</taxon>
        <taxon>Gammaproteobacteria</taxon>
        <taxon>Lysobacterales</taxon>
        <taxon>Lysobacteraceae</taxon>
        <taxon>Coralloluteibacterium</taxon>
    </lineage>
</organism>
<dbReference type="PROSITE" id="PS51318">
    <property type="entry name" value="TAT"/>
    <property type="match status" value="1"/>
</dbReference>
<comment type="caution">
    <text evidence="8">The sequence shown here is derived from an EMBL/GenBank/DDBJ whole genome shotgun (WGS) entry which is preliminary data.</text>
</comment>
<dbReference type="GO" id="GO:0016042">
    <property type="term" value="P:lipid catabolic process"/>
    <property type="evidence" value="ECO:0007669"/>
    <property type="project" value="InterPro"/>
</dbReference>
<feature type="chain" id="PRO_5042774126" description="phospholipase C" evidence="6">
    <location>
        <begin position="25"/>
        <end position="686"/>
    </location>
</feature>
<dbReference type="PANTHER" id="PTHR31956:SF1">
    <property type="entry name" value="NON-SPECIFIC PHOSPHOLIPASE C1"/>
    <property type="match status" value="1"/>
</dbReference>
<keyword evidence="10" id="KW-1185">Reference proteome</keyword>
<reference evidence="9 10" key="1">
    <citation type="journal article" date="2021" name="Microbiol. Resour. Announc.">
        <title>Draft Genome Sequence of Coralloluteibacterium stylophorae LMG 29479T.</title>
        <authorList>
            <person name="Karlyshev A.V."/>
            <person name="Kudryashova E.B."/>
            <person name="Ariskina E.V."/>
            <person name="Conroy A.P."/>
            <person name="Abidueva E.Y."/>
        </authorList>
    </citation>
    <scope>NUCLEOTIDE SEQUENCE [LARGE SCALE GENOMIC DNA]</scope>
    <source>
        <strain evidence="9 10">LMG 29479</strain>
    </source>
</reference>
<dbReference type="CDD" id="cd16014">
    <property type="entry name" value="PLC"/>
    <property type="match status" value="1"/>
</dbReference>
<sequence length="686" mass="74323">MTATDRRRFLKLAGSAGLAGAALASLPPSVRNALAVEPARVTGTLADIGHVVILMQENRSFDHYFGTLRGVRGFGDPRPWRLPGGRAVWAQRDADGREVLPFRLDTVRTGAAHMHDLDHSWKGAHADWKHHDAWVARKTALTMGHFTREDIPFYHALADAFTVCDAYHCSVFGPTNPNRLFLFSGTSGLHAGARGEHAVTNADDGNWTADSRRDRPDFEPLRWTTYAERLQAAGIDWKVYQEYDNYGDNTLQSFAAFRGLADAAPLHARGRAYVAGTDAEQARTTRGEPLVAALRADVERGRLPQVSWIVAPYAMCEHPDAPPGYGEAFSARVLEALTADPEVWARTVFLINYDENDGFFDHVPPPLPAIAPAFGASSVPTDGEDWQGTPMGLGPRVPMLVVSPWSRGGWVNSQVFDHTSVIRLLERRFGVHEPNIGAWRRAVAGDLTSTLDFARGDRRRPPPLPGDGAAIARTDGSRALPMPQLPAQAAMPVQEAGQRPARPLPYDLDVQAHAAGTALELAFVNRGTAGAVFIVRSDDAAQGPWHYTVGAGDVLRAHWPRHGAALAVYGPNGFLREFAGAGDAAPEVAWAFDAAAGLLRLTLRNPATRACRLSLEDGYRGAGPLAVTLDPAGERHLDIDIAAHAHWYDLTLRSRQDPGWRRRLAGHVETGAPSLSDPAIGAAPPA</sequence>
<dbReference type="InterPro" id="IPR017850">
    <property type="entry name" value="Alkaline_phosphatase_core_sf"/>
</dbReference>
<comment type="similarity">
    <text evidence="1">Belongs to the bacterial phospholipase C family.</text>
</comment>
<dbReference type="Proteomes" id="UP000675747">
    <property type="component" value="Unassembled WGS sequence"/>
</dbReference>
<dbReference type="PANTHER" id="PTHR31956">
    <property type="entry name" value="NON-SPECIFIC PHOSPHOLIPASE C4-RELATED"/>
    <property type="match status" value="1"/>
</dbReference>
<dbReference type="InterPro" id="IPR019546">
    <property type="entry name" value="TAT_signal_bac_arc"/>
</dbReference>
<dbReference type="RefSeq" id="WP_211925340.1">
    <property type="nucleotide sequence ID" value="NZ_JAGQFT020000004.1"/>
</dbReference>
<evidence type="ECO:0000313" key="10">
    <source>
        <dbReference type="Proteomes" id="UP000675747"/>
    </source>
</evidence>
<feature type="signal peptide" evidence="6">
    <location>
        <begin position="1"/>
        <end position="24"/>
    </location>
</feature>
<keyword evidence="4" id="KW-0378">Hydrolase</keyword>
<keyword evidence="3 6" id="KW-0732">Signal</keyword>
<evidence type="ECO:0000313" key="9">
    <source>
        <dbReference type="EMBL" id="MBS7456935.1"/>
    </source>
</evidence>
<dbReference type="InterPro" id="IPR008475">
    <property type="entry name" value="PLipase_C_C"/>
</dbReference>
<dbReference type="Gene3D" id="3.40.720.10">
    <property type="entry name" value="Alkaline Phosphatase, subunit A"/>
    <property type="match status" value="1"/>
</dbReference>
<proteinExistence type="inferred from homology"/>
<evidence type="ECO:0000256" key="4">
    <source>
        <dbReference type="ARBA" id="ARBA00022801"/>
    </source>
</evidence>
<dbReference type="InterPro" id="IPR017767">
    <property type="entry name" value="PC-PLC"/>
</dbReference>
<feature type="domain" description="Bacterial phospholipase C C-terminal" evidence="7">
    <location>
        <begin position="586"/>
        <end position="667"/>
    </location>
</feature>
<evidence type="ECO:0000256" key="2">
    <source>
        <dbReference type="ARBA" id="ARBA00012018"/>
    </source>
</evidence>
<feature type="domain" description="Bacterial phospholipase C C-terminal" evidence="7">
    <location>
        <begin position="500"/>
        <end position="580"/>
    </location>
</feature>
<dbReference type="Pfam" id="PF05506">
    <property type="entry name" value="PLipase_C_C"/>
    <property type="match status" value="2"/>
</dbReference>
<dbReference type="NCBIfam" id="TIGR01409">
    <property type="entry name" value="TAT_signal_seq"/>
    <property type="match status" value="1"/>
</dbReference>
<reference evidence="8" key="2">
    <citation type="submission" date="2021-04" db="EMBL/GenBank/DDBJ databases">
        <authorList>
            <person name="Karlyshev A.V."/>
        </authorList>
    </citation>
    <scope>NUCLEOTIDE SEQUENCE</scope>
    <source>
        <strain evidence="8">LMG 29479</strain>
    </source>
</reference>
<feature type="region of interest" description="Disordered" evidence="5">
    <location>
        <begin position="453"/>
        <end position="473"/>
    </location>
</feature>
<dbReference type="EMBL" id="JAGQFT010000008">
    <property type="protein sequence ID" value="MBR0561375.1"/>
    <property type="molecule type" value="Genomic_DNA"/>
</dbReference>
<dbReference type="EMBL" id="JAGQFT020000004">
    <property type="protein sequence ID" value="MBS7456935.1"/>
    <property type="molecule type" value="Genomic_DNA"/>
</dbReference>
<evidence type="ECO:0000313" key="8">
    <source>
        <dbReference type="EMBL" id="MBR0561375.1"/>
    </source>
</evidence>
<dbReference type="NCBIfam" id="TIGR03396">
    <property type="entry name" value="PC_PLC"/>
    <property type="match status" value="1"/>
</dbReference>
<accession>A0A8J7VQV6</accession>